<dbReference type="AlphaFoldDB" id="A0A1M6ANT1"/>
<sequence>MLNLCKVLHGATLVFMHHPEQVTCILQAAFWTFAAYSFLAAFLNDIEGIQWADMTTGTFIGFILALTVFAIRCIITDRKQTKTE</sequence>
<accession>A0A1M6ANT1</accession>
<feature type="transmembrane region" description="Helical" evidence="1">
    <location>
        <begin position="55"/>
        <end position="75"/>
    </location>
</feature>
<evidence type="ECO:0000313" key="3">
    <source>
        <dbReference type="Proteomes" id="UP000324781"/>
    </source>
</evidence>
<dbReference type="EMBL" id="FQZP01000001">
    <property type="protein sequence ID" value="SHI38150.1"/>
    <property type="molecule type" value="Genomic_DNA"/>
</dbReference>
<feature type="transmembrane region" description="Helical" evidence="1">
    <location>
        <begin position="24"/>
        <end position="43"/>
    </location>
</feature>
<evidence type="ECO:0000256" key="1">
    <source>
        <dbReference type="SAM" id="Phobius"/>
    </source>
</evidence>
<dbReference type="Proteomes" id="UP000324781">
    <property type="component" value="Unassembled WGS sequence"/>
</dbReference>
<proteinExistence type="predicted"/>
<name>A0A1M6ANT1_9FIRM</name>
<organism evidence="2 3">
    <name type="scientific">Thermoclostridium caenicola</name>
    <dbReference type="NCBI Taxonomy" id="659425"/>
    <lineage>
        <taxon>Bacteria</taxon>
        <taxon>Bacillati</taxon>
        <taxon>Bacillota</taxon>
        <taxon>Clostridia</taxon>
        <taxon>Eubacteriales</taxon>
        <taxon>Oscillospiraceae</taxon>
        <taxon>Thermoclostridium</taxon>
    </lineage>
</organism>
<evidence type="ECO:0000313" key="2">
    <source>
        <dbReference type="EMBL" id="SHI38150.1"/>
    </source>
</evidence>
<reference evidence="2 3" key="1">
    <citation type="submission" date="2016-11" db="EMBL/GenBank/DDBJ databases">
        <authorList>
            <person name="Varghese N."/>
            <person name="Submissions S."/>
        </authorList>
    </citation>
    <scope>NUCLEOTIDE SEQUENCE [LARGE SCALE GENOMIC DNA]</scope>
    <source>
        <strain evidence="2 3">DSM 19027</strain>
    </source>
</reference>
<protein>
    <submittedName>
        <fullName evidence="2">Uncharacterized protein</fullName>
    </submittedName>
</protein>
<keyword evidence="1" id="KW-0472">Membrane</keyword>
<gene>
    <name evidence="2" type="ORF">SAMN05444373_1001109</name>
</gene>
<keyword evidence="1" id="KW-1133">Transmembrane helix</keyword>
<keyword evidence="3" id="KW-1185">Reference proteome</keyword>
<keyword evidence="1" id="KW-0812">Transmembrane</keyword>